<protein>
    <submittedName>
        <fullName evidence="1">Uncharacterized protein</fullName>
    </submittedName>
</protein>
<evidence type="ECO:0000313" key="2">
    <source>
        <dbReference type="Proteomes" id="UP001153365"/>
    </source>
</evidence>
<dbReference type="EMBL" id="CALTRL010002388">
    <property type="protein sequence ID" value="CAH7675639.1"/>
    <property type="molecule type" value="Genomic_DNA"/>
</dbReference>
<dbReference type="Proteomes" id="UP001153365">
    <property type="component" value="Unassembled WGS sequence"/>
</dbReference>
<accession>A0AAV0AYT7</accession>
<dbReference type="AlphaFoldDB" id="A0AAV0AYT7"/>
<gene>
    <name evidence="1" type="ORF">PPACK8108_LOCUS10671</name>
</gene>
<name>A0AAV0AYT7_PHAPC</name>
<organism evidence="1 2">
    <name type="scientific">Phakopsora pachyrhizi</name>
    <name type="common">Asian soybean rust disease fungus</name>
    <dbReference type="NCBI Taxonomy" id="170000"/>
    <lineage>
        <taxon>Eukaryota</taxon>
        <taxon>Fungi</taxon>
        <taxon>Dikarya</taxon>
        <taxon>Basidiomycota</taxon>
        <taxon>Pucciniomycotina</taxon>
        <taxon>Pucciniomycetes</taxon>
        <taxon>Pucciniales</taxon>
        <taxon>Phakopsoraceae</taxon>
        <taxon>Phakopsora</taxon>
    </lineage>
</organism>
<reference evidence="1" key="1">
    <citation type="submission" date="2022-06" db="EMBL/GenBank/DDBJ databases">
        <authorList>
            <consortium name="SYNGENTA / RWTH Aachen University"/>
        </authorList>
    </citation>
    <scope>NUCLEOTIDE SEQUENCE</scope>
</reference>
<evidence type="ECO:0000313" key="1">
    <source>
        <dbReference type="EMBL" id="CAH7675639.1"/>
    </source>
</evidence>
<keyword evidence="2" id="KW-1185">Reference proteome</keyword>
<comment type="caution">
    <text evidence="1">The sequence shown here is derived from an EMBL/GenBank/DDBJ whole genome shotgun (WGS) entry which is preliminary data.</text>
</comment>
<proteinExistence type="predicted"/>
<sequence length="221" mass="24675">MSTRVTRGGTTLLNWWAGWFHRQGRFVSRQAGTAGSSAGWLAGRQAGMEVGRSGGRQVGSLVGRWAGRQAGRQAWLAGWSAGRYGGRQVSRQAWLAGRSTKSVGITTPTCYSNLVATRDKKWIYQMKMVLQFSQPTVELKPQGGVGKTIRYKVKRSVRLTLQQKTSLTPNRMNWDRWQSERDGQEELWKERKKGGIRRLASSSQVLLDGEVKGMDSPSDTQ</sequence>